<organism evidence="2 3">
    <name type="scientific">Paramarasmius palmivorus</name>
    <dbReference type="NCBI Taxonomy" id="297713"/>
    <lineage>
        <taxon>Eukaryota</taxon>
        <taxon>Fungi</taxon>
        <taxon>Dikarya</taxon>
        <taxon>Basidiomycota</taxon>
        <taxon>Agaricomycotina</taxon>
        <taxon>Agaricomycetes</taxon>
        <taxon>Agaricomycetidae</taxon>
        <taxon>Agaricales</taxon>
        <taxon>Marasmiineae</taxon>
        <taxon>Marasmiaceae</taxon>
        <taxon>Paramarasmius</taxon>
    </lineage>
</organism>
<dbReference type="GO" id="GO:0005975">
    <property type="term" value="P:carbohydrate metabolic process"/>
    <property type="evidence" value="ECO:0007669"/>
    <property type="project" value="InterPro"/>
</dbReference>
<comment type="similarity">
    <text evidence="1">Belongs to the glycosyl hydrolase 1 family.</text>
</comment>
<proteinExistence type="inferred from homology"/>
<evidence type="ECO:0000313" key="2">
    <source>
        <dbReference type="EMBL" id="KAK7049291.1"/>
    </source>
</evidence>
<sequence length="393" mass="44094">MTMSIFAPTATASGSFPPVGSIERKYSREDLDWLWDVVGPVSPPPFTTTRVPEIPIALPSPPPPLYPSWFSPEPKDMLPDLKFPEGFIFGVDTAAYQVEGAAREEGKGPSMWDWATRQPGFVVDNTTGDVADLQYYLYKEDTARIAAIGMNAHSFSISWARIFPFGTADSPINQAGLDHYSDLIDYSLELGIEPVVTLFHWDMPLALQAYYGGFTSGEIVNDFVNYAKTVFKAFNGRVKTWYSNEWHLRVYAQLRLRLHLGTPSTNQTYTAGKLPCTLSMQHSLLESIYCRHIVDAPIIYAHAGAVQAFRAMNITGEIAFKSDDFVGIPWRANSTDDIEAVERHTAFQIGIFADPVFKGDWPKMLTDTLPESYLPRFTEEEKNDILGIWHSQL</sequence>
<dbReference type="Gene3D" id="3.20.20.80">
    <property type="entry name" value="Glycosidases"/>
    <property type="match status" value="1"/>
</dbReference>
<dbReference type="Pfam" id="PF00232">
    <property type="entry name" value="Glyco_hydro_1"/>
    <property type="match status" value="1"/>
</dbReference>
<dbReference type="AlphaFoldDB" id="A0AAW0DGV0"/>
<reference evidence="2 3" key="1">
    <citation type="submission" date="2024-01" db="EMBL/GenBank/DDBJ databases">
        <title>A draft genome for a cacao thread blight-causing isolate of Paramarasmius palmivorus.</title>
        <authorList>
            <person name="Baruah I.K."/>
            <person name="Bukari Y."/>
            <person name="Amoako-Attah I."/>
            <person name="Meinhardt L.W."/>
            <person name="Bailey B.A."/>
            <person name="Cohen S.P."/>
        </authorList>
    </citation>
    <scope>NUCLEOTIDE SEQUENCE [LARGE SCALE GENOMIC DNA]</scope>
    <source>
        <strain evidence="2 3">GH-12</strain>
    </source>
</reference>
<evidence type="ECO:0000313" key="3">
    <source>
        <dbReference type="Proteomes" id="UP001383192"/>
    </source>
</evidence>
<evidence type="ECO:0000256" key="1">
    <source>
        <dbReference type="RuleBase" id="RU003690"/>
    </source>
</evidence>
<name>A0AAW0DGV0_9AGAR</name>
<dbReference type="Proteomes" id="UP001383192">
    <property type="component" value="Unassembled WGS sequence"/>
</dbReference>
<protein>
    <recommendedName>
        <fullName evidence="4">Glycoside hydrolase family 1 protein</fullName>
    </recommendedName>
</protein>
<dbReference type="InterPro" id="IPR001360">
    <property type="entry name" value="Glyco_hydro_1"/>
</dbReference>
<gene>
    <name evidence="2" type="ORF">VNI00_005892</name>
</gene>
<dbReference type="EMBL" id="JAYKXP010000017">
    <property type="protein sequence ID" value="KAK7049291.1"/>
    <property type="molecule type" value="Genomic_DNA"/>
</dbReference>
<dbReference type="PANTHER" id="PTHR10353">
    <property type="entry name" value="GLYCOSYL HYDROLASE"/>
    <property type="match status" value="1"/>
</dbReference>
<accession>A0AAW0DGV0</accession>
<dbReference type="PANTHER" id="PTHR10353:SF53">
    <property type="entry name" value="BETA-1,4-GLUCOSIDASE (EUROFUNG)"/>
    <property type="match status" value="1"/>
</dbReference>
<dbReference type="SUPFAM" id="SSF51445">
    <property type="entry name" value="(Trans)glycosidases"/>
    <property type="match status" value="1"/>
</dbReference>
<evidence type="ECO:0008006" key="4">
    <source>
        <dbReference type="Google" id="ProtNLM"/>
    </source>
</evidence>
<dbReference type="GO" id="GO:0008422">
    <property type="term" value="F:beta-glucosidase activity"/>
    <property type="evidence" value="ECO:0007669"/>
    <property type="project" value="TreeGrafter"/>
</dbReference>
<dbReference type="InterPro" id="IPR017853">
    <property type="entry name" value="GH"/>
</dbReference>
<comment type="caution">
    <text evidence="2">The sequence shown here is derived from an EMBL/GenBank/DDBJ whole genome shotgun (WGS) entry which is preliminary data.</text>
</comment>
<keyword evidence="3" id="KW-1185">Reference proteome</keyword>